<accession>A0A6I3LLE8</accession>
<dbReference type="RefSeq" id="WP_155093175.1">
    <property type="nucleotide sequence ID" value="NZ_CP102754.1"/>
</dbReference>
<comment type="caution">
    <text evidence="4">The sequence shown here is derived from an EMBL/GenBank/DDBJ whole genome shotgun (WGS) entry which is preliminary data.</text>
</comment>
<keyword evidence="5" id="KW-1185">Reference proteome</keyword>
<dbReference type="GO" id="GO:0000156">
    <property type="term" value="F:phosphorelay response regulator activity"/>
    <property type="evidence" value="ECO:0007669"/>
    <property type="project" value="TreeGrafter"/>
</dbReference>
<dbReference type="PANTHER" id="PTHR48111">
    <property type="entry name" value="REGULATOR OF RPOS"/>
    <property type="match status" value="1"/>
</dbReference>
<dbReference type="PANTHER" id="PTHR48111:SF17">
    <property type="entry name" value="TRANSCRIPTIONAL REGULATORY PROTEIN YPDB"/>
    <property type="match status" value="1"/>
</dbReference>
<feature type="domain" description="Response regulatory" evidence="3">
    <location>
        <begin position="6"/>
        <end position="116"/>
    </location>
</feature>
<name>A0A6I3LLE8_9FLAO</name>
<dbReference type="Proteomes" id="UP000438760">
    <property type="component" value="Unassembled WGS sequence"/>
</dbReference>
<dbReference type="GO" id="GO:0005829">
    <property type="term" value="C:cytosol"/>
    <property type="evidence" value="ECO:0007669"/>
    <property type="project" value="TreeGrafter"/>
</dbReference>
<dbReference type="SUPFAM" id="SSF52172">
    <property type="entry name" value="CheY-like"/>
    <property type="match status" value="1"/>
</dbReference>
<dbReference type="InterPro" id="IPR039420">
    <property type="entry name" value="WalR-like"/>
</dbReference>
<dbReference type="SMART" id="SM00448">
    <property type="entry name" value="REC"/>
    <property type="match status" value="1"/>
</dbReference>
<organism evidence="4 5">
    <name type="scientific">Myroides albus</name>
    <dbReference type="NCBI Taxonomy" id="2562892"/>
    <lineage>
        <taxon>Bacteria</taxon>
        <taxon>Pseudomonadati</taxon>
        <taxon>Bacteroidota</taxon>
        <taxon>Flavobacteriia</taxon>
        <taxon>Flavobacteriales</taxon>
        <taxon>Flavobacteriaceae</taxon>
        <taxon>Myroides</taxon>
    </lineage>
</organism>
<dbReference type="Gene3D" id="3.40.50.2300">
    <property type="match status" value="1"/>
</dbReference>
<dbReference type="Pfam" id="PF00072">
    <property type="entry name" value="Response_reg"/>
    <property type="match status" value="1"/>
</dbReference>
<dbReference type="Gene3D" id="2.40.50.1020">
    <property type="entry name" value="LytTr DNA-binding domain"/>
    <property type="match status" value="1"/>
</dbReference>
<dbReference type="GO" id="GO:0006355">
    <property type="term" value="P:regulation of DNA-templated transcription"/>
    <property type="evidence" value="ECO:0007669"/>
    <property type="project" value="TreeGrafter"/>
</dbReference>
<evidence type="ECO:0000313" key="4">
    <source>
        <dbReference type="EMBL" id="MTG99173.1"/>
    </source>
</evidence>
<dbReference type="InterPro" id="IPR007492">
    <property type="entry name" value="LytTR_DNA-bd_dom"/>
</dbReference>
<dbReference type="GO" id="GO:0032993">
    <property type="term" value="C:protein-DNA complex"/>
    <property type="evidence" value="ECO:0007669"/>
    <property type="project" value="TreeGrafter"/>
</dbReference>
<keyword evidence="2" id="KW-0597">Phosphoprotein</keyword>
<dbReference type="PROSITE" id="PS50110">
    <property type="entry name" value="RESPONSE_REGULATORY"/>
    <property type="match status" value="1"/>
</dbReference>
<proteinExistence type="predicted"/>
<gene>
    <name evidence="4" type="ORF">GJV76_13730</name>
</gene>
<evidence type="ECO:0000313" key="5">
    <source>
        <dbReference type="Proteomes" id="UP000438760"/>
    </source>
</evidence>
<feature type="modified residue" description="4-aspartylphosphate" evidence="2">
    <location>
        <position position="57"/>
    </location>
</feature>
<dbReference type="OrthoDB" id="2168082at2"/>
<dbReference type="SMART" id="SM00850">
    <property type="entry name" value="LytTR"/>
    <property type="match status" value="1"/>
</dbReference>
<dbReference type="GO" id="GO:0000976">
    <property type="term" value="F:transcription cis-regulatory region binding"/>
    <property type="evidence" value="ECO:0007669"/>
    <property type="project" value="TreeGrafter"/>
</dbReference>
<protein>
    <submittedName>
        <fullName evidence="4">Response regulator</fullName>
    </submittedName>
</protein>
<keyword evidence="1" id="KW-0238">DNA-binding</keyword>
<sequence>MTSKIKCILLDDELLGLKYLKMLCEQIQELEIVAVFDNPLVFLEQQKQLNYQLLILDINMPQIDGLSVAQLVPTKGIIFTTAYKEYAVEAFEIDAIDYLTKPLRKDRLLKAVHKAMRNIEKEEKPLFITSNTNKGKAVIYFEDILLITTSEDDPRDKEVLLINDGRITLKNISLDKLLEVLPHGLFVRVNKREIIAYKAVQFFSYDEITTTIFDVNNKPLLVTIGAAFKSDFLANM</sequence>
<reference evidence="4 5" key="1">
    <citation type="submission" date="2019-11" db="EMBL/GenBank/DDBJ databases">
        <title>Genome of Strain BIT-d1.</title>
        <authorList>
            <person name="Yang Y."/>
        </authorList>
    </citation>
    <scope>NUCLEOTIDE SEQUENCE [LARGE SCALE GENOMIC DNA]</scope>
    <source>
        <strain evidence="4 5">BIT-d1</strain>
    </source>
</reference>
<dbReference type="AlphaFoldDB" id="A0A6I3LLE8"/>
<evidence type="ECO:0000256" key="1">
    <source>
        <dbReference type="ARBA" id="ARBA00023125"/>
    </source>
</evidence>
<dbReference type="InterPro" id="IPR001789">
    <property type="entry name" value="Sig_transdc_resp-reg_receiver"/>
</dbReference>
<dbReference type="EMBL" id="WMJX01000048">
    <property type="protein sequence ID" value="MTG99173.1"/>
    <property type="molecule type" value="Genomic_DNA"/>
</dbReference>
<evidence type="ECO:0000256" key="2">
    <source>
        <dbReference type="PROSITE-ProRule" id="PRU00169"/>
    </source>
</evidence>
<evidence type="ECO:0000259" key="3">
    <source>
        <dbReference type="PROSITE" id="PS50110"/>
    </source>
</evidence>
<dbReference type="InterPro" id="IPR011006">
    <property type="entry name" value="CheY-like_superfamily"/>
</dbReference>